<proteinExistence type="predicted"/>
<comment type="caution">
    <text evidence="1">The sequence shown here is derived from an EMBL/GenBank/DDBJ whole genome shotgun (WGS) entry which is preliminary data.</text>
</comment>
<reference evidence="1 2" key="1">
    <citation type="submission" date="2020-03" db="EMBL/GenBank/DDBJ databases">
        <title>Two novel Motilibacter sp.</title>
        <authorList>
            <person name="Liu S."/>
        </authorList>
    </citation>
    <scope>NUCLEOTIDE SEQUENCE [LARGE SCALE GENOMIC DNA]</scope>
    <source>
        <strain evidence="1 2">E257</strain>
    </source>
</reference>
<dbReference type="Gene3D" id="3.10.129.10">
    <property type="entry name" value="Hotdog Thioesterase"/>
    <property type="match status" value="2"/>
</dbReference>
<dbReference type="Proteomes" id="UP000800981">
    <property type="component" value="Unassembled WGS sequence"/>
</dbReference>
<evidence type="ECO:0000313" key="2">
    <source>
        <dbReference type="Proteomes" id="UP000800981"/>
    </source>
</evidence>
<dbReference type="EMBL" id="JAANNP010000110">
    <property type="protein sequence ID" value="NHC16218.1"/>
    <property type="molecule type" value="Genomic_DNA"/>
</dbReference>
<name>A0ABX0H487_9ACTN</name>
<sequence>MFLAEDAVLSAFRQAGLGPQRLFEEHGIGLEVVDTSTRLVGTLHVDDAVTGTVTPVANRHANGLSFAVHLSAEREGGPVPVLNGRLTVAPVTEKEGRGAPPPAELAAHLVPETTSAPGVAEPAAWAAPGGFEWQWNIPYYACHYYTRLQSNAYVRLLEETVDRYLEWAGLPITGLLATRDWIPVVSRARVQMIADAFMGETLHVTFTVDDVLKDTLFTGRMDCYVVRDGQRIHTATATIMHGYVMARGDNAFDEIITLDADTQAQLLGGRP</sequence>
<organism evidence="1 2">
    <name type="scientific">Motilibacter deserti</name>
    <dbReference type="NCBI Taxonomy" id="2714956"/>
    <lineage>
        <taxon>Bacteria</taxon>
        <taxon>Bacillati</taxon>
        <taxon>Actinomycetota</taxon>
        <taxon>Actinomycetes</taxon>
        <taxon>Motilibacterales</taxon>
        <taxon>Motilibacteraceae</taxon>
        <taxon>Motilibacter</taxon>
    </lineage>
</organism>
<gene>
    <name evidence="1" type="ORF">G9H71_20745</name>
</gene>
<dbReference type="SUPFAM" id="SSF54637">
    <property type="entry name" value="Thioesterase/thiol ester dehydrase-isomerase"/>
    <property type="match status" value="2"/>
</dbReference>
<protein>
    <submittedName>
        <fullName evidence="1">Thioesterase</fullName>
    </submittedName>
</protein>
<evidence type="ECO:0000313" key="1">
    <source>
        <dbReference type="EMBL" id="NHC16218.1"/>
    </source>
</evidence>
<accession>A0ABX0H487</accession>
<keyword evidence="2" id="KW-1185">Reference proteome</keyword>
<dbReference type="InterPro" id="IPR029069">
    <property type="entry name" value="HotDog_dom_sf"/>
</dbReference>
<dbReference type="Pfam" id="PF13279">
    <property type="entry name" value="4HBT_2"/>
    <property type="match status" value="1"/>
</dbReference>